<protein>
    <submittedName>
        <fullName evidence="1">GxxExxY protein</fullName>
    </submittedName>
</protein>
<dbReference type="InterPro" id="IPR026350">
    <property type="entry name" value="GxxExxY"/>
</dbReference>
<proteinExistence type="predicted"/>
<dbReference type="AlphaFoldDB" id="A0A845UX61"/>
<sequence length="124" mass="13462">MNADVNALTERVIGCVYAVSNGLGAGFLESVYENALALELAAAGICFQRQKSLRVYYAGEVVGQFAVDLLVEDCVLVELKAVRALLPEHQAQLINYLKAARLSVGLLVNFGTPKAQIKRMVHQL</sequence>
<gene>
    <name evidence="1" type="ORF">G3I74_01630</name>
</gene>
<dbReference type="RefSeq" id="WP_164209572.1">
    <property type="nucleotide sequence ID" value="NZ_JAAGSC010000031.1"/>
</dbReference>
<evidence type="ECO:0000313" key="1">
    <source>
        <dbReference type="EMBL" id="NDY94430.1"/>
    </source>
</evidence>
<dbReference type="EMBL" id="JAAGSC010000031">
    <property type="protein sequence ID" value="NDY94430.1"/>
    <property type="molecule type" value="Genomic_DNA"/>
</dbReference>
<dbReference type="NCBIfam" id="TIGR04256">
    <property type="entry name" value="GxxExxY"/>
    <property type="match status" value="1"/>
</dbReference>
<evidence type="ECO:0000313" key="2">
    <source>
        <dbReference type="Proteomes" id="UP000484885"/>
    </source>
</evidence>
<dbReference type="Pfam" id="PF13366">
    <property type="entry name" value="PDDEXK_3"/>
    <property type="match status" value="1"/>
</dbReference>
<comment type="caution">
    <text evidence="1">The sequence shown here is derived from an EMBL/GenBank/DDBJ whole genome shotgun (WGS) entry which is preliminary data.</text>
</comment>
<keyword evidence="2" id="KW-1185">Reference proteome</keyword>
<dbReference type="Proteomes" id="UP000484885">
    <property type="component" value="Unassembled WGS sequence"/>
</dbReference>
<name>A0A845UX61_9GAMM</name>
<organism evidence="1 2">
    <name type="scientific">Wenzhouxiangella limi</name>
    <dbReference type="NCBI Taxonomy" id="2707351"/>
    <lineage>
        <taxon>Bacteria</taxon>
        <taxon>Pseudomonadati</taxon>
        <taxon>Pseudomonadota</taxon>
        <taxon>Gammaproteobacteria</taxon>
        <taxon>Chromatiales</taxon>
        <taxon>Wenzhouxiangellaceae</taxon>
        <taxon>Wenzhouxiangella</taxon>
    </lineage>
</organism>
<accession>A0A845UX61</accession>
<reference evidence="1 2" key="1">
    <citation type="submission" date="2020-02" db="EMBL/GenBank/DDBJ databases">
        <authorList>
            <person name="Zhang X.-Y."/>
        </authorList>
    </citation>
    <scope>NUCLEOTIDE SEQUENCE [LARGE SCALE GENOMIC DNA]</scope>
    <source>
        <strain evidence="1 2">C33</strain>
    </source>
</reference>